<keyword evidence="1" id="KW-0812">Transmembrane</keyword>
<evidence type="ECO:0000313" key="3">
    <source>
        <dbReference type="Proteomes" id="UP001596050"/>
    </source>
</evidence>
<dbReference type="RefSeq" id="WP_379781712.1">
    <property type="nucleotide sequence ID" value="NZ_JBHSMU010000008.1"/>
</dbReference>
<proteinExistence type="predicted"/>
<gene>
    <name evidence="2" type="ORF">ACFPN5_07530</name>
</gene>
<evidence type="ECO:0000313" key="2">
    <source>
        <dbReference type="EMBL" id="MFC5459658.1"/>
    </source>
</evidence>
<name>A0ABW0L1J3_9BURK</name>
<organism evidence="2 3">
    <name type="scientific">Massilia niabensis</name>
    <dbReference type="NCBI Taxonomy" id="544910"/>
    <lineage>
        <taxon>Bacteria</taxon>
        <taxon>Pseudomonadati</taxon>
        <taxon>Pseudomonadota</taxon>
        <taxon>Betaproteobacteria</taxon>
        <taxon>Burkholderiales</taxon>
        <taxon>Oxalobacteraceae</taxon>
        <taxon>Telluria group</taxon>
        <taxon>Massilia</taxon>
    </lineage>
</organism>
<dbReference type="EMBL" id="JBHSMU010000008">
    <property type="protein sequence ID" value="MFC5459658.1"/>
    <property type="molecule type" value="Genomic_DNA"/>
</dbReference>
<keyword evidence="1" id="KW-1133">Transmembrane helix</keyword>
<evidence type="ECO:0000256" key="1">
    <source>
        <dbReference type="SAM" id="Phobius"/>
    </source>
</evidence>
<evidence type="ECO:0008006" key="4">
    <source>
        <dbReference type="Google" id="ProtNLM"/>
    </source>
</evidence>
<keyword evidence="3" id="KW-1185">Reference proteome</keyword>
<feature type="transmembrane region" description="Helical" evidence="1">
    <location>
        <begin position="110"/>
        <end position="129"/>
    </location>
</feature>
<protein>
    <recommendedName>
        <fullName evidence="4">DUF2335 domain-containing protein</fullName>
    </recommendedName>
</protein>
<accession>A0ABW0L1J3</accession>
<reference evidence="3" key="1">
    <citation type="journal article" date="2019" name="Int. J. Syst. Evol. Microbiol.">
        <title>The Global Catalogue of Microorganisms (GCM) 10K type strain sequencing project: providing services to taxonomists for standard genome sequencing and annotation.</title>
        <authorList>
            <consortium name="The Broad Institute Genomics Platform"/>
            <consortium name="The Broad Institute Genome Sequencing Center for Infectious Disease"/>
            <person name="Wu L."/>
            <person name="Ma J."/>
        </authorList>
    </citation>
    <scope>NUCLEOTIDE SEQUENCE [LARGE SCALE GENOMIC DNA]</scope>
    <source>
        <strain evidence="3">KACC 12649</strain>
    </source>
</reference>
<keyword evidence="1" id="KW-0472">Membrane</keyword>
<dbReference type="Proteomes" id="UP001596050">
    <property type="component" value="Unassembled WGS sequence"/>
</dbReference>
<comment type="caution">
    <text evidence="2">The sequence shown here is derived from an EMBL/GenBank/DDBJ whole genome shotgun (WGS) entry which is preliminary data.</text>
</comment>
<sequence length="131" mass="14214">MQTDRRSVERPRIVLPVITRESVRELVENEAAHLRSAVAAGRNHYQVRLDQHDQIVAFMATLNPVDLERFSAFYETEAASVRAAAAQRDSWRPASGPLAVPGGQAGEMRIGPWAVAAAGAVAAMAAVILKR</sequence>